<proteinExistence type="predicted"/>
<reference evidence="2" key="1">
    <citation type="journal article" date="2020" name="Stud. Mycol.">
        <title>101 Dothideomycetes genomes: a test case for predicting lifestyles and emergence of pathogens.</title>
        <authorList>
            <person name="Haridas S."/>
            <person name="Albert R."/>
            <person name="Binder M."/>
            <person name="Bloem J."/>
            <person name="Labutti K."/>
            <person name="Salamov A."/>
            <person name="Andreopoulos B."/>
            <person name="Baker S."/>
            <person name="Barry K."/>
            <person name="Bills G."/>
            <person name="Bluhm B."/>
            <person name="Cannon C."/>
            <person name="Castanera R."/>
            <person name="Culley D."/>
            <person name="Daum C."/>
            <person name="Ezra D."/>
            <person name="Gonzalez J."/>
            <person name="Henrissat B."/>
            <person name="Kuo A."/>
            <person name="Liang C."/>
            <person name="Lipzen A."/>
            <person name="Lutzoni F."/>
            <person name="Magnuson J."/>
            <person name="Mondo S."/>
            <person name="Nolan M."/>
            <person name="Ohm R."/>
            <person name="Pangilinan J."/>
            <person name="Park H.-J."/>
            <person name="Ramirez L."/>
            <person name="Alfaro M."/>
            <person name="Sun H."/>
            <person name="Tritt A."/>
            <person name="Yoshinaga Y."/>
            <person name="Zwiers L.-H."/>
            <person name="Turgeon B."/>
            <person name="Goodwin S."/>
            <person name="Spatafora J."/>
            <person name="Crous P."/>
            <person name="Grigoriev I."/>
        </authorList>
    </citation>
    <scope>NUCLEOTIDE SEQUENCE</scope>
    <source>
        <strain evidence="2">CBS 119687</strain>
    </source>
</reference>
<dbReference type="AlphaFoldDB" id="A0A6A5ZYU1"/>
<protein>
    <recommendedName>
        <fullName evidence="1">2EXR domain-containing protein</fullName>
    </recommendedName>
</protein>
<dbReference type="EMBL" id="ML977520">
    <property type="protein sequence ID" value="KAF2124185.1"/>
    <property type="molecule type" value="Genomic_DNA"/>
</dbReference>
<dbReference type="RefSeq" id="XP_033518578.1">
    <property type="nucleotide sequence ID" value="XM_033671896.1"/>
</dbReference>
<dbReference type="GeneID" id="54412328"/>
<dbReference type="OrthoDB" id="3473305at2759"/>
<dbReference type="InterPro" id="IPR045518">
    <property type="entry name" value="2EXR"/>
</dbReference>
<evidence type="ECO:0000313" key="3">
    <source>
        <dbReference type="Proteomes" id="UP000799771"/>
    </source>
</evidence>
<evidence type="ECO:0000313" key="2">
    <source>
        <dbReference type="EMBL" id="KAF2124185.1"/>
    </source>
</evidence>
<feature type="domain" description="2EXR" evidence="1">
    <location>
        <begin position="6"/>
        <end position="80"/>
    </location>
</feature>
<gene>
    <name evidence="2" type="ORF">P153DRAFT_401277</name>
</gene>
<dbReference type="Pfam" id="PF20150">
    <property type="entry name" value="2EXR"/>
    <property type="match status" value="1"/>
</dbReference>
<keyword evidence="3" id="KW-1185">Reference proteome</keyword>
<sequence length="272" mass="30308">MSATTFPAFSRLPTELRLAIWGRCNPTTAHQGRCNPPTARLTIREEDYEVLSVSAPPPLFSTSKEARRVAQSAFGVRDYPIWTADDWADLVFDPATTPLEIVVEVAGDKKKGTGLNVTWTELAIILGDALPAATRVHVVCRDLNRLERLWMQHRAGDVVVGEAVSEEVLFSAEALEMDREVQRGLHRGLVVTASGYTMGELAEREGEEEVFEWRVEEDEEEVVVVVEEELCVEKSGDVLTLALLVELEEEVEGRWTDAAVREWVDGVCDEEA</sequence>
<dbReference type="Proteomes" id="UP000799771">
    <property type="component" value="Unassembled WGS sequence"/>
</dbReference>
<evidence type="ECO:0000259" key="1">
    <source>
        <dbReference type="Pfam" id="PF20150"/>
    </source>
</evidence>
<name>A0A6A5ZYU1_9PLEO</name>
<organism evidence="2 3">
    <name type="scientific">Dothidotthia symphoricarpi CBS 119687</name>
    <dbReference type="NCBI Taxonomy" id="1392245"/>
    <lineage>
        <taxon>Eukaryota</taxon>
        <taxon>Fungi</taxon>
        <taxon>Dikarya</taxon>
        <taxon>Ascomycota</taxon>
        <taxon>Pezizomycotina</taxon>
        <taxon>Dothideomycetes</taxon>
        <taxon>Pleosporomycetidae</taxon>
        <taxon>Pleosporales</taxon>
        <taxon>Dothidotthiaceae</taxon>
        <taxon>Dothidotthia</taxon>
    </lineage>
</organism>
<accession>A0A6A5ZYU1</accession>